<keyword evidence="2" id="KW-0472">Membrane</keyword>
<dbReference type="EMBL" id="CP036525">
    <property type="protein sequence ID" value="QDT03593.1"/>
    <property type="molecule type" value="Genomic_DNA"/>
</dbReference>
<sequence>MQSTVSTIDNGDRQSGSTGVGRQNHGHSSVVLPRVGFRSIAVLLVFGLFTAAIRFAVAIQNDGVTIYRVDLPTQIILSDLIIVGVVYGTCSGLIWMISCLPRAWARYLARFAVVVSMAAILNFWGTHDWLKNLSNMGGLALSQCTIFLILQVPGWRWGSAMPADPGPGDLYGRRQFQISDVVVATTCTAFLYAAVVRYVAPVAAAQYWLVTMAIWGIGPVIAACLHFSILVSSRSKRIGLAIGGVVLAFAGTLGLAIAQASASSLQFPSLRLPIGEGPGTAVAARTAVHVGDATPFYGALMIGFVVTLVMFSAAGRLEAIFVRSTGQES</sequence>
<gene>
    <name evidence="3" type="ORF">K227x_19770</name>
</gene>
<dbReference type="KEGG" id="rlc:K227x_19770"/>
<feature type="transmembrane region" description="Helical" evidence="2">
    <location>
        <begin position="206"/>
        <end position="231"/>
    </location>
</feature>
<feature type="transmembrane region" description="Helical" evidence="2">
    <location>
        <begin position="80"/>
        <end position="100"/>
    </location>
</feature>
<feature type="transmembrane region" description="Helical" evidence="2">
    <location>
        <begin position="238"/>
        <end position="262"/>
    </location>
</feature>
<proteinExistence type="predicted"/>
<reference evidence="3 4" key="1">
    <citation type="submission" date="2019-02" db="EMBL/GenBank/DDBJ databases">
        <title>Deep-cultivation of Planctomycetes and their phenomic and genomic characterization uncovers novel biology.</title>
        <authorList>
            <person name="Wiegand S."/>
            <person name="Jogler M."/>
            <person name="Boedeker C."/>
            <person name="Pinto D."/>
            <person name="Vollmers J."/>
            <person name="Rivas-Marin E."/>
            <person name="Kohn T."/>
            <person name="Peeters S.H."/>
            <person name="Heuer A."/>
            <person name="Rast P."/>
            <person name="Oberbeckmann S."/>
            <person name="Bunk B."/>
            <person name="Jeske O."/>
            <person name="Meyerdierks A."/>
            <person name="Storesund J.E."/>
            <person name="Kallscheuer N."/>
            <person name="Luecker S."/>
            <person name="Lage O.M."/>
            <person name="Pohl T."/>
            <person name="Merkel B.J."/>
            <person name="Hornburger P."/>
            <person name="Mueller R.-W."/>
            <person name="Bruemmer F."/>
            <person name="Labrenz M."/>
            <person name="Spormann A.M."/>
            <person name="Op den Camp H."/>
            <person name="Overmann J."/>
            <person name="Amann R."/>
            <person name="Jetten M.S.M."/>
            <person name="Mascher T."/>
            <person name="Medema M.H."/>
            <person name="Devos D.P."/>
            <person name="Kaster A.-K."/>
            <person name="Ovreas L."/>
            <person name="Rohde M."/>
            <person name="Galperin M.Y."/>
            <person name="Jogler C."/>
        </authorList>
    </citation>
    <scope>NUCLEOTIDE SEQUENCE [LARGE SCALE GENOMIC DNA]</scope>
    <source>
        <strain evidence="3 4">K22_7</strain>
    </source>
</reference>
<dbReference type="AlphaFoldDB" id="A0A517N8X6"/>
<accession>A0A517N8X6</accession>
<feature type="compositionally biased region" description="Polar residues" evidence="1">
    <location>
        <begin position="1"/>
        <end position="21"/>
    </location>
</feature>
<keyword evidence="4" id="KW-1185">Reference proteome</keyword>
<keyword evidence="2" id="KW-0812">Transmembrane</keyword>
<evidence type="ECO:0000256" key="1">
    <source>
        <dbReference type="SAM" id="MobiDB-lite"/>
    </source>
</evidence>
<name>A0A517N8X6_9BACT</name>
<protein>
    <submittedName>
        <fullName evidence="3">Uncharacterized protein</fullName>
    </submittedName>
</protein>
<evidence type="ECO:0000313" key="3">
    <source>
        <dbReference type="EMBL" id="QDT03593.1"/>
    </source>
</evidence>
<feature type="transmembrane region" description="Helical" evidence="2">
    <location>
        <begin position="178"/>
        <end position="200"/>
    </location>
</feature>
<keyword evidence="2" id="KW-1133">Transmembrane helix</keyword>
<feature type="transmembrane region" description="Helical" evidence="2">
    <location>
        <begin position="296"/>
        <end position="314"/>
    </location>
</feature>
<feature type="region of interest" description="Disordered" evidence="1">
    <location>
        <begin position="1"/>
        <end position="26"/>
    </location>
</feature>
<dbReference type="Proteomes" id="UP000318538">
    <property type="component" value="Chromosome"/>
</dbReference>
<evidence type="ECO:0000256" key="2">
    <source>
        <dbReference type="SAM" id="Phobius"/>
    </source>
</evidence>
<feature type="transmembrane region" description="Helical" evidence="2">
    <location>
        <begin position="40"/>
        <end position="60"/>
    </location>
</feature>
<feature type="transmembrane region" description="Helical" evidence="2">
    <location>
        <begin position="107"/>
        <end position="124"/>
    </location>
</feature>
<evidence type="ECO:0000313" key="4">
    <source>
        <dbReference type="Proteomes" id="UP000318538"/>
    </source>
</evidence>
<feature type="transmembrane region" description="Helical" evidence="2">
    <location>
        <begin position="136"/>
        <end position="157"/>
    </location>
</feature>
<organism evidence="3 4">
    <name type="scientific">Rubripirellula lacrimiformis</name>
    <dbReference type="NCBI Taxonomy" id="1930273"/>
    <lineage>
        <taxon>Bacteria</taxon>
        <taxon>Pseudomonadati</taxon>
        <taxon>Planctomycetota</taxon>
        <taxon>Planctomycetia</taxon>
        <taxon>Pirellulales</taxon>
        <taxon>Pirellulaceae</taxon>
        <taxon>Rubripirellula</taxon>
    </lineage>
</organism>